<sequence length="71" mass="7927">MAHPDDIVACPYCTSINTEAHFEDHPGGFGGHIQVGPYSCFECDAVEMSPYEDYPEATAEEKQKFWLRGTV</sequence>
<reference evidence="1" key="1">
    <citation type="submission" date="2018-07" db="EMBL/GenBank/DDBJ databases">
        <authorList>
            <person name="Wilson K.M."/>
            <person name="Ely B."/>
        </authorList>
    </citation>
    <scope>NUCLEOTIDE SEQUENCE</scope>
</reference>
<accession>A0A385ECS0</accession>
<protein>
    <submittedName>
        <fullName evidence="1">Uncharacterized protein</fullName>
    </submittedName>
</protein>
<proteinExistence type="predicted"/>
<evidence type="ECO:0000313" key="2">
    <source>
        <dbReference type="Proteomes" id="UP000259683"/>
    </source>
</evidence>
<keyword evidence="2" id="KW-1185">Reference proteome</keyword>
<dbReference type="Proteomes" id="UP000259683">
    <property type="component" value="Segment"/>
</dbReference>
<name>A0A385ECS0_9CAUD</name>
<gene>
    <name evidence="1" type="ORF">CcrSC_gp102</name>
</gene>
<organism evidence="1 2">
    <name type="scientific">Caulobacter phage CcrSC</name>
    <dbReference type="NCBI Taxonomy" id="2283272"/>
    <lineage>
        <taxon>Viruses</taxon>
        <taxon>Duplodnaviria</taxon>
        <taxon>Heunggongvirae</taxon>
        <taxon>Uroviricota</taxon>
        <taxon>Caudoviricetes</taxon>
        <taxon>Jeanschmidtviridae</taxon>
        <taxon>Bertelyvirus</taxon>
        <taxon>Bertelyvirus SC</taxon>
    </lineage>
</organism>
<evidence type="ECO:0000313" key="1">
    <source>
        <dbReference type="EMBL" id="AXQ69684.1"/>
    </source>
</evidence>
<dbReference type="EMBL" id="MH588547">
    <property type="protein sequence ID" value="AXQ69684.1"/>
    <property type="molecule type" value="Genomic_DNA"/>
</dbReference>
<reference evidence="1" key="2">
    <citation type="submission" date="2021-07" db="EMBL/GenBank/DDBJ databases">
        <title>Giant CbK-like Caulobacter bacteriophages have genetically divergent genomes.</title>
        <authorList>
            <person name="Wilson K."/>
            <person name="Ely B."/>
        </authorList>
    </citation>
    <scope>NUCLEOTIDE SEQUENCE</scope>
</reference>